<dbReference type="CDD" id="cd00082">
    <property type="entry name" value="HisKA"/>
    <property type="match status" value="1"/>
</dbReference>
<keyword evidence="6" id="KW-0808">Transferase</keyword>
<keyword evidence="7" id="KW-0812">Transmembrane</keyword>
<comment type="subcellular location">
    <subcellularLocation>
        <location evidence="2">Cell membrane</location>
        <topology evidence="2">Multi-pass membrane protein</topology>
    </subcellularLocation>
</comment>
<evidence type="ECO:0000256" key="4">
    <source>
        <dbReference type="ARBA" id="ARBA00022475"/>
    </source>
</evidence>
<evidence type="ECO:0000256" key="6">
    <source>
        <dbReference type="ARBA" id="ARBA00022679"/>
    </source>
</evidence>
<evidence type="ECO:0000256" key="12">
    <source>
        <dbReference type="ARBA" id="ARBA00023012"/>
    </source>
</evidence>
<dbReference type="Pfam" id="PF02518">
    <property type="entry name" value="HATPase_c"/>
    <property type="match status" value="1"/>
</dbReference>
<evidence type="ECO:0000256" key="8">
    <source>
        <dbReference type="ARBA" id="ARBA00022741"/>
    </source>
</evidence>
<dbReference type="InterPro" id="IPR003661">
    <property type="entry name" value="HisK_dim/P_dom"/>
</dbReference>
<evidence type="ECO:0000256" key="10">
    <source>
        <dbReference type="ARBA" id="ARBA00022840"/>
    </source>
</evidence>
<dbReference type="Gene3D" id="3.30.565.10">
    <property type="entry name" value="Histidine kinase-like ATPase, C-terminal domain"/>
    <property type="match status" value="1"/>
</dbReference>
<name>A0A7U9TID2_9MOLU</name>
<dbReference type="PANTHER" id="PTHR45528:SF1">
    <property type="entry name" value="SENSOR HISTIDINE KINASE CPXA"/>
    <property type="match status" value="1"/>
</dbReference>
<keyword evidence="13" id="KW-0472">Membrane</keyword>
<dbReference type="GO" id="GO:0005524">
    <property type="term" value="F:ATP binding"/>
    <property type="evidence" value="ECO:0007669"/>
    <property type="project" value="UniProtKB-KW"/>
</dbReference>
<accession>A0A7U9TID2</accession>
<keyword evidence="10" id="KW-0067">ATP-binding</keyword>
<dbReference type="KEGG" id="manr:MPAN_006520"/>
<gene>
    <name evidence="14" type="ORF">MPAN_006520</name>
</gene>
<protein>
    <recommendedName>
        <fullName evidence="3">histidine kinase</fullName>
        <ecNumber evidence="3">2.7.13.3</ecNumber>
    </recommendedName>
</protein>
<evidence type="ECO:0000313" key="15">
    <source>
        <dbReference type="Proteomes" id="UP000620133"/>
    </source>
</evidence>
<evidence type="ECO:0000256" key="3">
    <source>
        <dbReference type="ARBA" id="ARBA00012438"/>
    </source>
</evidence>
<dbReference type="EC" id="2.7.13.3" evidence="3"/>
<dbReference type="Proteomes" id="UP000620133">
    <property type="component" value="Chromosome"/>
</dbReference>
<dbReference type="Pfam" id="PF00672">
    <property type="entry name" value="HAMP"/>
    <property type="match status" value="1"/>
</dbReference>
<dbReference type="SMART" id="SM00388">
    <property type="entry name" value="HisKA"/>
    <property type="match status" value="1"/>
</dbReference>
<evidence type="ECO:0000256" key="13">
    <source>
        <dbReference type="ARBA" id="ARBA00023136"/>
    </source>
</evidence>
<dbReference type="SUPFAM" id="SSF47384">
    <property type="entry name" value="Homodimeric domain of signal transducing histidine kinase"/>
    <property type="match status" value="1"/>
</dbReference>
<dbReference type="SMART" id="SM00387">
    <property type="entry name" value="HATPase_c"/>
    <property type="match status" value="1"/>
</dbReference>
<dbReference type="Pfam" id="PF00512">
    <property type="entry name" value="HisKA"/>
    <property type="match status" value="1"/>
</dbReference>
<organism evidence="14 15">
    <name type="scientific">Mariniplasma anaerobium</name>
    <dbReference type="NCBI Taxonomy" id="2735436"/>
    <lineage>
        <taxon>Bacteria</taxon>
        <taxon>Bacillati</taxon>
        <taxon>Mycoplasmatota</taxon>
        <taxon>Mollicutes</taxon>
        <taxon>Acholeplasmatales</taxon>
        <taxon>Acholeplasmataceae</taxon>
        <taxon>Mariniplasma</taxon>
    </lineage>
</organism>
<dbReference type="AlphaFoldDB" id="A0A7U9TID2"/>
<evidence type="ECO:0000256" key="7">
    <source>
        <dbReference type="ARBA" id="ARBA00022692"/>
    </source>
</evidence>
<comment type="catalytic activity">
    <reaction evidence="1">
        <text>ATP + protein L-histidine = ADP + protein N-phospho-L-histidine.</text>
        <dbReference type="EC" id="2.7.13.3"/>
    </reaction>
</comment>
<dbReference type="SMART" id="SM00304">
    <property type="entry name" value="HAMP"/>
    <property type="match status" value="1"/>
</dbReference>
<dbReference type="InterPro" id="IPR003660">
    <property type="entry name" value="HAMP_dom"/>
</dbReference>
<dbReference type="InterPro" id="IPR005467">
    <property type="entry name" value="His_kinase_dom"/>
</dbReference>
<keyword evidence="5" id="KW-0597">Phosphoprotein</keyword>
<dbReference type="Gene3D" id="1.10.287.130">
    <property type="match status" value="1"/>
</dbReference>
<evidence type="ECO:0000256" key="2">
    <source>
        <dbReference type="ARBA" id="ARBA00004651"/>
    </source>
</evidence>
<dbReference type="GO" id="GO:0000155">
    <property type="term" value="F:phosphorelay sensor kinase activity"/>
    <property type="evidence" value="ECO:0007669"/>
    <property type="project" value="InterPro"/>
</dbReference>
<dbReference type="GO" id="GO:0005886">
    <property type="term" value="C:plasma membrane"/>
    <property type="evidence" value="ECO:0007669"/>
    <property type="project" value="UniProtKB-SubCell"/>
</dbReference>
<evidence type="ECO:0000256" key="11">
    <source>
        <dbReference type="ARBA" id="ARBA00022989"/>
    </source>
</evidence>
<dbReference type="CDD" id="cd06225">
    <property type="entry name" value="HAMP"/>
    <property type="match status" value="1"/>
</dbReference>
<dbReference type="PROSITE" id="PS50885">
    <property type="entry name" value="HAMP"/>
    <property type="match status" value="1"/>
</dbReference>
<dbReference type="InterPro" id="IPR004358">
    <property type="entry name" value="Sig_transdc_His_kin-like_C"/>
</dbReference>
<dbReference type="SUPFAM" id="SSF55874">
    <property type="entry name" value="ATPase domain of HSP90 chaperone/DNA topoisomerase II/histidine kinase"/>
    <property type="match status" value="1"/>
</dbReference>
<dbReference type="FunFam" id="3.30.565.10:FF:000006">
    <property type="entry name" value="Sensor histidine kinase WalK"/>
    <property type="match status" value="1"/>
</dbReference>
<dbReference type="RefSeq" id="WP_176238595.1">
    <property type="nucleotide sequence ID" value="NZ_AP024412.1"/>
</dbReference>
<keyword evidence="8" id="KW-0547">Nucleotide-binding</keyword>
<dbReference type="InterPro" id="IPR036890">
    <property type="entry name" value="HATPase_C_sf"/>
</dbReference>
<dbReference type="InterPro" id="IPR050398">
    <property type="entry name" value="HssS/ArlS-like"/>
</dbReference>
<dbReference type="InterPro" id="IPR036097">
    <property type="entry name" value="HisK_dim/P_sf"/>
</dbReference>
<keyword evidence="11" id="KW-1133">Transmembrane helix</keyword>
<dbReference type="EMBL" id="AP024412">
    <property type="protein sequence ID" value="BCR35759.1"/>
    <property type="molecule type" value="Genomic_DNA"/>
</dbReference>
<dbReference type="PANTHER" id="PTHR45528">
    <property type="entry name" value="SENSOR HISTIDINE KINASE CPXA"/>
    <property type="match status" value="1"/>
</dbReference>
<dbReference type="PRINTS" id="PR00344">
    <property type="entry name" value="BCTRLSENSOR"/>
</dbReference>
<dbReference type="InterPro" id="IPR003594">
    <property type="entry name" value="HATPase_dom"/>
</dbReference>
<keyword evidence="12" id="KW-0902">Two-component regulatory system</keyword>
<sequence length="454" mass="52055">MKNWSIKMKIIFWYTLFFAVLIIFDFYFLRTSASQILTDQASVDVKNATVEIADSIKIEDDGIYIEEDEDDEQFSFYHDGVAFLVYENNNIAFGDSPDTFDGATPIQINEFQSIESNSMNWLVYDMAIEDGYVLRGIYDMNPMMNSISQVIMIAGILSPIIILFATIGGYIIIKRSFAPIKNIYKTASIIKEQEDYSKRIETSSAKDEVYELADMVNQMLDRVEQSMNREKQFSSNVSHELRTPLTVMQAQAEYMLKKAENSSQKADIKTIIQQISFMENVVTQLLEITRTRQLSKDDMESISLYEMIAFTSDSFSKSLKEKNIKLNIDKPSFETFVLCNQTMMIRVFSNLITNAIKYNQDHGEIHIKFEIESHKLVTYITDSGIGISKENLPKIFDAFYQTEESRTQNEFSFGLGLALVKEVIKIHGGDIQVNSIESQGTTFKIYLPLDKEKA</sequence>
<evidence type="ECO:0000256" key="9">
    <source>
        <dbReference type="ARBA" id="ARBA00022777"/>
    </source>
</evidence>
<proteinExistence type="predicted"/>
<evidence type="ECO:0000313" key="14">
    <source>
        <dbReference type="EMBL" id="BCR35759.1"/>
    </source>
</evidence>
<evidence type="ECO:0000256" key="1">
    <source>
        <dbReference type="ARBA" id="ARBA00000085"/>
    </source>
</evidence>
<dbReference type="PROSITE" id="PS50109">
    <property type="entry name" value="HIS_KIN"/>
    <property type="match status" value="1"/>
</dbReference>
<keyword evidence="15" id="KW-1185">Reference proteome</keyword>
<dbReference type="Gene3D" id="6.10.340.10">
    <property type="match status" value="1"/>
</dbReference>
<keyword evidence="4" id="KW-1003">Cell membrane</keyword>
<reference evidence="14" key="1">
    <citation type="submission" date="2021-01" db="EMBL/GenBank/DDBJ databases">
        <title>Draft genome sequence of Acholeplasmataceae bacterium strain Mahy22.</title>
        <authorList>
            <person name="Watanabe M."/>
            <person name="Kojima H."/>
            <person name="Fukui M."/>
        </authorList>
    </citation>
    <scope>NUCLEOTIDE SEQUENCE</scope>
    <source>
        <strain evidence="14">Mahy22</strain>
    </source>
</reference>
<dbReference type="CDD" id="cd00075">
    <property type="entry name" value="HATPase"/>
    <property type="match status" value="1"/>
</dbReference>
<keyword evidence="9 14" id="KW-0418">Kinase</keyword>
<evidence type="ECO:0000256" key="5">
    <source>
        <dbReference type="ARBA" id="ARBA00022553"/>
    </source>
</evidence>